<dbReference type="AlphaFoldDB" id="X1SPE0"/>
<comment type="caution">
    <text evidence="1">The sequence shown here is derived from an EMBL/GenBank/DDBJ whole genome shotgun (WGS) entry which is preliminary data.</text>
</comment>
<dbReference type="EMBL" id="BARW01024703">
    <property type="protein sequence ID" value="GAI94937.1"/>
    <property type="molecule type" value="Genomic_DNA"/>
</dbReference>
<protein>
    <submittedName>
        <fullName evidence="1">Uncharacterized protein</fullName>
    </submittedName>
</protein>
<gene>
    <name evidence="1" type="ORF">S12H4_40674</name>
</gene>
<reference evidence="1" key="1">
    <citation type="journal article" date="2014" name="Front. Microbiol.">
        <title>High frequency of phylogenetically diverse reductive dehalogenase-homologous genes in deep subseafloor sedimentary metagenomes.</title>
        <authorList>
            <person name="Kawai M."/>
            <person name="Futagami T."/>
            <person name="Toyoda A."/>
            <person name="Takaki Y."/>
            <person name="Nishi S."/>
            <person name="Hori S."/>
            <person name="Arai W."/>
            <person name="Tsubouchi T."/>
            <person name="Morono Y."/>
            <person name="Uchiyama I."/>
            <person name="Ito T."/>
            <person name="Fujiyama A."/>
            <person name="Inagaki F."/>
            <person name="Takami H."/>
        </authorList>
    </citation>
    <scope>NUCLEOTIDE SEQUENCE</scope>
    <source>
        <strain evidence="1">Expedition CK06-06</strain>
    </source>
</reference>
<evidence type="ECO:0000313" key="1">
    <source>
        <dbReference type="EMBL" id="GAI94937.1"/>
    </source>
</evidence>
<name>X1SPE0_9ZZZZ</name>
<proteinExistence type="predicted"/>
<accession>X1SPE0</accession>
<organism evidence="1">
    <name type="scientific">marine sediment metagenome</name>
    <dbReference type="NCBI Taxonomy" id="412755"/>
    <lineage>
        <taxon>unclassified sequences</taxon>
        <taxon>metagenomes</taxon>
        <taxon>ecological metagenomes</taxon>
    </lineage>
</organism>
<sequence length="190" mass="22095">MPFRHLYYGKGGFTLRGTKRVGFWGEDKYSKYSKIDDEWNNSEQRDIVLSYLLTGIAIAGWAGNSRCRACGAPNGSLDIVTPDGKWYHPNGYFHYILDHNVKPPDELISDAITWSKEPNVEIAEFEKKPFEKRSISVLFPNMGGRCLFWTKDGYLERIAQIFEIQILTLFYLLYHGGRLNFFCFYLSFFL</sequence>